<dbReference type="GO" id="GO:0003723">
    <property type="term" value="F:RNA binding"/>
    <property type="evidence" value="ECO:0007669"/>
    <property type="project" value="UniProtKB-KW"/>
</dbReference>
<evidence type="ECO:0000256" key="4">
    <source>
        <dbReference type="ARBA" id="ARBA00023118"/>
    </source>
</evidence>
<feature type="domain" description="CRISPR type III-associated protein" evidence="5">
    <location>
        <begin position="9"/>
        <end position="213"/>
    </location>
</feature>
<evidence type="ECO:0000259" key="6">
    <source>
        <dbReference type="Pfam" id="PF17953"/>
    </source>
</evidence>
<accession>A0A644VR59</accession>
<dbReference type="Pfam" id="PF03787">
    <property type="entry name" value="RAMPs"/>
    <property type="match status" value="1"/>
</dbReference>
<evidence type="ECO:0000256" key="1">
    <source>
        <dbReference type="ARBA" id="ARBA00005772"/>
    </source>
</evidence>
<dbReference type="InterPro" id="IPR040932">
    <property type="entry name" value="Csm4_C"/>
</dbReference>
<dbReference type="Pfam" id="PF17953">
    <property type="entry name" value="Csm4_C"/>
    <property type="match status" value="1"/>
</dbReference>
<protein>
    <recommendedName>
        <fullName evidence="2">CRISPR system Cms protein Csm4</fullName>
    </recommendedName>
</protein>
<sequence length="325" mass="37030">MATYTIVKLRNLTPLHIGTGKENYDFSADDLQSDTISAALAAIRAQRGKSNDIESFLNSFTISSAFPYSAHHYFLPKIQGRINVEVEGTSKEAKRKELKKLKYIEIPLWERINANEQITVPENQLQHNYLLNSVAEFFQPAKSKVMQRVTIPRGDGQDAEPFYFDWTYFNKEGGLYFFVDAKQQVIEEIVELTKLLGEAGLGTDRNVGGGKFEVETETIEIRDNPGSNATMLLSLYVPTKEEIEKINLTNSRYQMVLRGGYMAGSTEENFRHLRKRSIYMFNVGSVFPTNTTLEGKVVDLTPDWNDTRMHPVYRSGKPFYLPVII</sequence>
<keyword evidence="4" id="KW-0051">Antiviral defense</keyword>
<comment type="similarity">
    <text evidence="1">Belongs to the CRISPR-associated Csm4 family.</text>
</comment>
<gene>
    <name evidence="7" type="primary">csm4_1</name>
    <name evidence="7" type="ORF">SDC9_40009</name>
</gene>
<dbReference type="AlphaFoldDB" id="A0A644VR59"/>
<comment type="caution">
    <text evidence="7">The sequence shown here is derived from an EMBL/GenBank/DDBJ whole genome shotgun (WGS) entry which is preliminary data.</text>
</comment>
<evidence type="ECO:0000259" key="5">
    <source>
        <dbReference type="Pfam" id="PF03787"/>
    </source>
</evidence>
<evidence type="ECO:0000256" key="2">
    <source>
        <dbReference type="ARBA" id="ARBA00016109"/>
    </source>
</evidence>
<dbReference type="InterPro" id="IPR005537">
    <property type="entry name" value="RAMP_III_fam"/>
</dbReference>
<proteinExistence type="inferred from homology"/>
<keyword evidence="3" id="KW-0694">RNA-binding</keyword>
<dbReference type="NCBIfam" id="TIGR01903">
    <property type="entry name" value="cas5_csm4"/>
    <property type="match status" value="1"/>
</dbReference>
<dbReference type="InterPro" id="IPR005510">
    <property type="entry name" value="Csm4"/>
</dbReference>
<feature type="domain" description="Csm4 C-terminal" evidence="6">
    <location>
        <begin position="227"/>
        <end position="323"/>
    </location>
</feature>
<evidence type="ECO:0000313" key="7">
    <source>
        <dbReference type="EMBL" id="MPL93861.1"/>
    </source>
</evidence>
<evidence type="ECO:0000256" key="3">
    <source>
        <dbReference type="ARBA" id="ARBA00022884"/>
    </source>
</evidence>
<dbReference type="EMBL" id="VSSQ01000406">
    <property type="protein sequence ID" value="MPL93861.1"/>
    <property type="molecule type" value="Genomic_DNA"/>
</dbReference>
<organism evidence="7">
    <name type="scientific">bioreactor metagenome</name>
    <dbReference type="NCBI Taxonomy" id="1076179"/>
    <lineage>
        <taxon>unclassified sequences</taxon>
        <taxon>metagenomes</taxon>
        <taxon>ecological metagenomes</taxon>
    </lineage>
</organism>
<dbReference type="GO" id="GO:0051607">
    <property type="term" value="P:defense response to virus"/>
    <property type="evidence" value="ECO:0007669"/>
    <property type="project" value="UniProtKB-KW"/>
</dbReference>
<name>A0A644VR59_9ZZZZ</name>
<reference evidence="7" key="1">
    <citation type="submission" date="2019-08" db="EMBL/GenBank/DDBJ databases">
        <authorList>
            <person name="Kucharzyk K."/>
            <person name="Murdoch R.W."/>
            <person name="Higgins S."/>
            <person name="Loffler F."/>
        </authorList>
    </citation>
    <scope>NUCLEOTIDE SEQUENCE</scope>
</reference>